<feature type="region of interest" description="Disordered" evidence="15">
    <location>
        <begin position="565"/>
        <end position="609"/>
    </location>
</feature>
<feature type="compositionally biased region" description="Polar residues" evidence="15">
    <location>
        <begin position="2546"/>
        <end position="2561"/>
    </location>
</feature>
<evidence type="ECO:0000256" key="9">
    <source>
        <dbReference type="ARBA" id="ARBA00023163"/>
    </source>
</evidence>
<evidence type="ECO:0000256" key="15">
    <source>
        <dbReference type="SAM" id="MobiDB-lite"/>
    </source>
</evidence>
<feature type="domain" description="C2H2-type" evidence="17">
    <location>
        <begin position="522"/>
        <end position="551"/>
    </location>
</feature>
<feature type="compositionally biased region" description="Basic and acidic residues" evidence="15">
    <location>
        <begin position="1731"/>
        <end position="1742"/>
    </location>
</feature>
<feature type="region of interest" description="Disordered" evidence="15">
    <location>
        <begin position="2798"/>
        <end position="2837"/>
    </location>
</feature>
<feature type="region of interest" description="Disordered" evidence="15">
    <location>
        <begin position="1918"/>
        <end position="1964"/>
    </location>
</feature>
<dbReference type="PROSITE" id="PS00028">
    <property type="entry name" value="ZINC_FINGER_C2H2_1"/>
    <property type="match status" value="13"/>
</dbReference>
<gene>
    <name evidence="18" type="ORF">JTE90_026614</name>
</gene>
<feature type="compositionally biased region" description="Polar residues" evidence="15">
    <location>
        <begin position="38"/>
        <end position="48"/>
    </location>
</feature>
<dbReference type="Gene3D" id="1.10.10.60">
    <property type="entry name" value="Homeodomain-like"/>
    <property type="match status" value="4"/>
</dbReference>
<feature type="region of interest" description="Disordered" evidence="15">
    <location>
        <begin position="2287"/>
        <end position="2320"/>
    </location>
</feature>
<evidence type="ECO:0000256" key="10">
    <source>
        <dbReference type="ARBA" id="ARBA00023242"/>
    </source>
</evidence>
<feature type="compositionally biased region" description="Low complexity" evidence="15">
    <location>
        <begin position="589"/>
        <end position="601"/>
    </location>
</feature>
<feature type="region of interest" description="Disordered" evidence="15">
    <location>
        <begin position="973"/>
        <end position="1017"/>
    </location>
</feature>
<dbReference type="FunFam" id="1.10.10.60:FF:000064">
    <property type="entry name" value="Zinc finger homeobox protein 4"/>
    <property type="match status" value="1"/>
</dbReference>
<feature type="compositionally biased region" description="Low complexity" evidence="15">
    <location>
        <begin position="2287"/>
        <end position="2317"/>
    </location>
</feature>
<evidence type="ECO:0000259" key="16">
    <source>
        <dbReference type="PROSITE" id="PS50071"/>
    </source>
</evidence>
<evidence type="ECO:0000256" key="12">
    <source>
        <dbReference type="PROSITE-ProRule" id="PRU00108"/>
    </source>
</evidence>
<feature type="compositionally biased region" description="Low complexity" evidence="15">
    <location>
        <begin position="2482"/>
        <end position="2499"/>
    </location>
</feature>
<feature type="compositionally biased region" description="Polar residues" evidence="15">
    <location>
        <begin position="2957"/>
        <end position="2982"/>
    </location>
</feature>
<dbReference type="GO" id="GO:0005634">
    <property type="term" value="C:nucleus"/>
    <property type="evidence" value="ECO:0007669"/>
    <property type="project" value="UniProtKB-SubCell"/>
</dbReference>
<feature type="compositionally biased region" description="Polar residues" evidence="15">
    <location>
        <begin position="1750"/>
        <end position="1765"/>
    </location>
</feature>
<evidence type="ECO:0008006" key="20">
    <source>
        <dbReference type="Google" id="ProtNLM"/>
    </source>
</evidence>
<dbReference type="SMART" id="SM00451">
    <property type="entry name" value="ZnF_U1"/>
    <property type="match status" value="6"/>
</dbReference>
<keyword evidence="10 12" id="KW-0539">Nucleus</keyword>
<feature type="domain" description="C2H2-type" evidence="17">
    <location>
        <begin position="1545"/>
        <end position="1574"/>
    </location>
</feature>
<dbReference type="Gene3D" id="3.30.160.60">
    <property type="entry name" value="Classic Zinc Finger"/>
    <property type="match status" value="5"/>
</dbReference>
<dbReference type="Pfam" id="PF24056">
    <property type="entry name" value="zf-C2H2_ZFHX3"/>
    <property type="match status" value="1"/>
</dbReference>
<feature type="compositionally biased region" description="Low complexity" evidence="15">
    <location>
        <begin position="3035"/>
        <end position="3045"/>
    </location>
</feature>
<feature type="region of interest" description="Disordered" evidence="15">
    <location>
        <begin position="2439"/>
        <end position="2504"/>
    </location>
</feature>
<accession>A0AAV6UYJ3</accession>
<feature type="compositionally biased region" description="Polar residues" evidence="15">
    <location>
        <begin position="3475"/>
        <end position="3486"/>
    </location>
</feature>
<dbReference type="GO" id="GO:0008270">
    <property type="term" value="F:zinc ion binding"/>
    <property type="evidence" value="ECO:0007669"/>
    <property type="project" value="UniProtKB-KW"/>
</dbReference>
<dbReference type="SMART" id="SM00355">
    <property type="entry name" value="ZnF_C2H2"/>
    <property type="match status" value="25"/>
</dbReference>
<feature type="region of interest" description="Disordered" evidence="15">
    <location>
        <begin position="709"/>
        <end position="767"/>
    </location>
</feature>
<dbReference type="Pfam" id="PF00046">
    <property type="entry name" value="Homeodomain"/>
    <property type="match status" value="4"/>
</dbReference>
<feature type="compositionally biased region" description="Low complexity" evidence="15">
    <location>
        <begin position="1766"/>
        <end position="1783"/>
    </location>
</feature>
<feature type="region of interest" description="Disordered" evidence="15">
    <location>
        <begin position="3412"/>
        <end position="3431"/>
    </location>
</feature>
<feature type="region of interest" description="Disordered" evidence="15">
    <location>
        <begin position="2678"/>
        <end position="2707"/>
    </location>
</feature>
<feature type="domain" description="C2H2-type" evidence="17">
    <location>
        <begin position="1258"/>
        <end position="1280"/>
    </location>
</feature>
<feature type="compositionally biased region" description="Basic and acidic residues" evidence="15">
    <location>
        <begin position="755"/>
        <end position="767"/>
    </location>
</feature>
<evidence type="ECO:0000256" key="1">
    <source>
        <dbReference type="ARBA" id="ARBA00004123"/>
    </source>
</evidence>
<keyword evidence="6" id="KW-0805">Transcription regulation</keyword>
<dbReference type="InterPro" id="IPR001356">
    <property type="entry name" value="HD"/>
</dbReference>
<keyword evidence="8 12" id="KW-0371">Homeobox</keyword>
<feature type="compositionally biased region" description="Low complexity" evidence="15">
    <location>
        <begin position="567"/>
        <end position="580"/>
    </location>
</feature>
<dbReference type="Pfam" id="PF00096">
    <property type="entry name" value="zf-C2H2"/>
    <property type="match status" value="1"/>
</dbReference>
<evidence type="ECO:0000256" key="7">
    <source>
        <dbReference type="ARBA" id="ARBA00023125"/>
    </source>
</evidence>
<feature type="domain" description="C2H2-type" evidence="17">
    <location>
        <begin position="2504"/>
        <end position="2531"/>
    </location>
</feature>
<dbReference type="SUPFAM" id="SSF46689">
    <property type="entry name" value="Homeodomain-like"/>
    <property type="match status" value="4"/>
</dbReference>
<evidence type="ECO:0000256" key="8">
    <source>
        <dbReference type="ARBA" id="ARBA00023155"/>
    </source>
</evidence>
<dbReference type="GO" id="GO:0000978">
    <property type="term" value="F:RNA polymerase II cis-regulatory region sequence-specific DNA binding"/>
    <property type="evidence" value="ECO:0007669"/>
    <property type="project" value="TreeGrafter"/>
</dbReference>
<keyword evidence="2" id="KW-0479">Metal-binding</keyword>
<feature type="region of interest" description="Disordered" evidence="15">
    <location>
        <begin position="2952"/>
        <end position="2985"/>
    </location>
</feature>
<feature type="compositionally biased region" description="Acidic residues" evidence="15">
    <location>
        <begin position="69"/>
        <end position="78"/>
    </location>
</feature>
<feature type="domain" description="Homeobox" evidence="16">
    <location>
        <begin position="2831"/>
        <end position="2891"/>
    </location>
</feature>
<dbReference type="InterPro" id="IPR017970">
    <property type="entry name" value="Homeobox_CS"/>
</dbReference>
<feature type="region of interest" description="Disordered" evidence="15">
    <location>
        <begin position="1590"/>
        <end position="1646"/>
    </location>
</feature>
<feature type="region of interest" description="Disordered" evidence="15">
    <location>
        <begin position="2543"/>
        <end position="2582"/>
    </location>
</feature>
<feature type="region of interest" description="Disordered" evidence="15">
    <location>
        <begin position="1819"/>
        <end position="1857"/>
    </location>
</feature>
<dbReference type="FunFam" id="3.30.160.60:FF:000081">
    <property type="entry name" value="Zinc finger homeobox protein 4"/>
    <property type="match status" value="1"/>
</dbReference>
<dbReference type="PANTHER" id="PTHR45891">
    <property type="entry name" value="ZINC FINGER HOMEOBOX PROTEIN"/>
    <property type="match status" value="1"/>
</dbReference>
<dbReference type="InterPro" id="IPR036236">
    <property type="entry name" value="Znf_C2H2_sf"/>
</dbReference>
<keyword evidence="19" id="KW-1185">Reference proteome</keyword>
<proteinExistence type="predicted"/>
<evidence type="ECO:0000256" key="4">
    <source>
        <dbReference type="ARBA" id="ARBA00022771"/>
    </source>
</evidence>
<dbReference type="PROSITE" id="PS50157">
    <property type="entry name" value="ZINC_FINGER_C2H2_2"/>
    <property type="match status" value="10"/>
</dbReference>
<feature type="region of interest" description="Disordered" evidence="15">
    <location>
        <begin position="3470"/>
        <end position="3498"/>
    </location>
</feature>
<dbReference type="PROSITE" id="PS50071">
    <property type="entry name" value="HOMEOBOX_2"/>
    <property type="match status" value="4"/>
</dbReference>
<feature type="compositionally biased region" description="Low complexity" evidence="15">
    <location>
        <begin position="79"/>
        <end position="94"/>
    </location>
</feature>
<feature type="domain" description="Homeobox" evidence="16">
    <location>
        <begin position="2577"/>
        <end position="2637"/>
    </location>
</feature>
<feature type="compositionally biased region" description="Low complexity" evidence="15">
    <location>
        <begin position="1918"/>
        <end position="1935"/>
    </location>
</feature>
<feature type="region of interest" description="Disordered" evidence="15">
    <location>
        <begin position="1717"/>
        <end position="1784"/>
    </location>
</feature>
<feature type="compositionally biased region" description="Polar residues" evidence="15">
    <location>
        <begin position="9"/>
        <end position="24"/>
    </location>
</feature>
<evidence type="ECO:0000256" key="5">
    <source>
        <dbReference type="ARBA" id="ARBA00022833"/>
    </source>
</evidence>
<evidence type="ECO:0000256" key="14">
    <source>
        <dbReference type="SAM" id="Coils"/>
    </source>
</evidence>
<dbReference type="PANTHER" id="PTHR45891:SF3">
    <property type="entry name" value="ZINC FINGER PROTEIN 2"/>
    <property type="match status" value="1"/>
</dbReference>
<feature type="compositionally biased region" description="Basic and acidic residues" evidence="15">
    <location>
        <begin position="1824"/>
        <end position="1857"/>
    </location>
</feature>
<keyword evidence="3" id="KW-0677">Repeat</keyword>
<evidence type="ECO:0000256" key="13">
    <source>
        <dbReference type="RuleBase" id="RU000682"/>
    </source>
</evidence>
<feature type="region of interest" description="Disordered" evidence="15">
    <location>
        <begin position="1496"/>
        <end position="1539"/>
    </location>
</feature>
<feature type="region of interest" description="Disordered" evidence="15">
    <location>
        <begin position="1"/>
        <end position="104"/>
    </location>
</feature>
<feature type="compositionally biased region" description="Low complexity" evidence="15">
    <location>
        <begin position="1496"/>
        <end position="1531"/>
    </location>
</feature>
<dbReference type="InterPro" id="IPR003604">
    <property type="entry name" value="Matrin/U1-like-C_Znf_C2H2"/>
</dbReference>
<feature type="compositionally biased region" description="Basic and acidic residues" evidence="15">
    <location>
        <begin position="1001"/>
        <end position="1011"/>
    </location>
</feature>
<protein>
    <recommendedName>
        <fullName evidence="20">Zinc finger homeobox protein 4</fullName>
    </recommendedName>
</protein>
<feature type="DNA-binding region" description="Homeobox" evidence="12">
    <location>
        <begin position="2579"/>
        <end position="2638"/>
    </location>
</feature>
<feature type="compositionally biased region" description="Low complexity" evidence="15">
    <location>
        <begin position="2819"/>
        <end position="2837"/>
    </location>
</feature>
<dbReference type="FunFam" id="1.10.10.60:FF:000080">
    <property type="entry name" value="Zinc finger homeobox protein 2"/>
    <property type="match status" value="1"/>
</dbReference>
<feature type="DNA-binding region" description="Homeobox" evidence="12">
    <location>
        <begin position="2062"/>
        <end position="2121"/>
    </location>
</feature>
<dbReference type="EMBL" id="JAFNEN010000212">
    <property type="protein sequence ID" value="KAG8189570.1"/>
    <property type="molecule type" value="Genomic_DNA"/>
</dbReference>
<feature type="region of interest" description="Disordered" evidence="15">
    <location>
        <begin position="1131"/>
        <end position="1176"/>
    </location>
</feature>
<dbReference type="PROSITE" id="PS00027">
    <property type="entry name" value="HOMEOBOX_1"/>
    <property type="match status" value="2"/>
</dbReference>
<feature type="compositionally biased region" description="Low complexity" evidence="15">
    <location>
        <begin position="326"/>
        <end position="335"/>
    </location>
</feature>
<evidence type="ECO:0000313" key="18">
    <source>
        <dbReference type="EMBL" id="KAG8189570.1"/>
    </source>
</evidence>
<feature type="domain" description="C2H2-type" evidence="17">
    <location>
        <begin position="1286"/>
        <end position="1314"/>
    </location>
</feature>
<feature type="compositionally biased region" description="Low complexity" evidence="15">
    <location>
        <begin position="1943"/>
        <end position="1952"/>
    </location>
</feature>
<feature type="coiled-coil region" evidence="14">
    <location>
        <begin position="3233"/>
        <end position="3288"/>
    </location>
</feature>
<feature type="DNA-binding region" description="Homeobox" evidence="12">
    <location>
        <begin position="2833"/>
        <end position="2892"/>
    </location>
</feature>
<feature type="compositionally biased region" description="Low complexity" evidence="15">
    <location>
        <begin position="3415"/>
        <end position="3430"/>
    </location>
</feature>
<feature type="domain" description="C2H2-type" evidence="17">
    <location>
        <begin position="1865"/>
        <end position="1893"/>
    </location>
</feature>
<dbReference type="InterPro" id="IPR009057">
    <property type="entry name" value="Homeodomain-like_sf"/>
</dbReference>
<evidence type="ECO:0000256" key="3">
    <source>
        <dbReference type="ARBA" id="ARBA00022737"/>
    </source>
</evidence>
<feature type="domain" description="Homeobox" evidence="16">
    <location>
        <begin position="2316"/>
        <end position="2376"/>
    </location>
</feature>
<feature type="compositionally biased region" description="Low complexity" evidence="15">
    <location>
        <begin position="395"/>
        <end position="410"/>
    </location>
</feature>
<feature type="compositionally biased region" description="Basic and acidic residues" evidence="15">
    <location>
        <begin position="3012"/>
        <end position="3022"/>
    </location>
</feature>
<organism evidence="18 19">
    <name type="scientific">Oedothorax gibbosus</name>
    <dbReference type="NCBI Taxonomy" id="931172"/>
    <lineage>
        <taxon>Eukaryota</taxon>
        <taxon>Metazoa</taxon>
        <taxon>Ecdysozoa</taxon>
        <taxon>Arthropoda</taxon>
        <taxon>Chelicerata</taxon>
        <taxon>Arachnida</taxon>
        <taxon>Araneae</taxon>
        <taxon>Araneomorphae</taxon>
        <taxon>Entelegynae</taxon>
        <taxon>Araneoidea</taxon>
        <taxon>Linyphiidae</taxon>
        <taxon>Erigoninae</taxon>
        <taxon>Oedothorax</taxon>
    </lineage>
</organism>
<keyword evidence="4 11" id="KW-0863">Zinc-finger</keyword>
<feature type="compositionally biased region" description="Polar residues" evidence="15">
    <location>
        <begin position="347"/>
        <end position="388"/>
    </location>
</feature>
<dbReference type="InterPro" id="IPR051968">
    <property type="entry name" value="ZnFinger_Homeobox_TR"/>
</dbReference>
<feature type="region of interest" description="Disordered" evidence="15">
    <location>
        <begin position="3005"/>
        <end position="3045"/>
    </location>
</feature>
<feature type="domain" description="C2H2-type" evidence="17">
    <location>
        <begin position="1181"/>
        <end position="1210"/>
    </location>
</feature>
<evidence type="ECO:0000259" key="17">
    <source>
        <dbReference type="PROSITE" id="PS50157"/>
    </source>
</evidence>
<evidence type="ECO:0000313" key="19">
    <source>
        <dbReference type="Proteomes" id="UP000827092"/>
    </source>
</evidence>
<comment type="caution">
    <text evidence="18">The sequence shown here is derived from an EMBL/GenBank/DDBJ whole genome shotgun (WGS) entry which is preliminary data.</text>
</comment>
<feature type="domain" description="C2H2-type" evidence="17">
    <location>
        <begin position="1413"/>
        <end position="1442"/>
    </location>
</feature>
<feature type="region of interest" description="Disordered" evidence="15">
    <location>
        <begin position="243"/>
        <end position="291"/>
    </location>
</feature>
<evidence type="ECO:0000256" key="11">
    <source>
        <dbReference type="PROSITE-ProRule" id="PRU00042"/>
    </source>
</evidence>
<dbReference type="CDD" id="cd00086">
    <property type="entry name" value="homeodomain"/>
    <property type="match status" value="4"/>
</dbReference>
<dbReference type="SMART" id="SM00389">
    <property type="entry name" value="HOX"/>
    <property type="match status" value="4"/>
</dbReference>
<feature type="compositionally biased region" description="Polar residues" evidence="15">
    <location>
        <begin position="1612"/>
        <end position="1646"/>
    </location>
</feature>
<sequence>MDVGDDTGQPEQNIQGASVMTTTDDAPAHAREEPTADPDSNNSSTSDVETFHGKIVYNPDGSAYIIEGPDSELSDDDTSPFQSSSSSFQRTSSPKAANLGENNNGPQLVSALHIAHPGLFSGGLHQQSAYFNNNHKVPEIPVMHSYRVFTLKDRSDEKAAEDSSYSVWDCGTVPVKPILMCFICKLSFGFTKSFVGHATGEHSLSLNDAERELVSRKNASAVIQGASAEPLLSFLEPLPPSAQVSSSSSSSSGVVQKPAEEHASSSCPTVTSASDFPGSESTPLLSTSSFNSPIDNSLAPELEDLANIEKMAEAAVAAAAANVVPESSLPSSKSSPSPPVANGSYDVPNQSNNSNKERSPSSQLSPNNKSSPVSNHQTSPAASSNTIDENAENISPKSSLSSAKSPSPVALSVTANTPTLSLSTCAHHPEGKVNGVECPKCDMILGSSRSLGGHMTMMHSRNSCKTLKCPKCNWHYKYQETLEIHMKEKHPENEMTCLYCVTNQPHPRLARGETYTCGYKPYRCEVCNYSTTTKGNLSIHMQSDKHINNVQELQNGSLTPEHIAALQQQQQSQQQQQQQQPHPAATSPAAAGIGSANAASEAMKKAQLTPKPKANWRCDVCNYETNVARNLRIHMTSEKHTHNMMVIQQNMKHIHHLSAMQQAQMDPVFQFHPGLLMPADAQLQPEAAIADMAYNHALLMMASQQQQQHQQVQQQQQQQHQHQQRAMAAAAAAKSHHLSPSTGPLNLSCPPPSLDLDHPDPTLRPDVPYEDKDKMFQCCVCSIYSSDSLEALGQHVQLDRSRLREDEVLTVVAGTSVCKLCSYKTNLKANFQLHCKTDKHLQRLHHVNHVKEGGPKNEWKLKFVNVSNPVQARCNACDYYTNSLHKMQLHTTNPRHEANGRLFLFLERSESLINSEFKSYHCTMCNVSVRTKVNLIQHVNSLAHLRTENLRQMQGESEPDMRDIFIVKEAKQATSETLKNEDRDLNNGENGADVYPLLNDDSTKEDTKPPKNSDNTSMLKQALLDRGPENGTTEGSLHTCPFCTFTSASEVRIQMHVVSQHSQKPSTLACPLCQDGFREWGPLENHLMDTHHVNKEGVKRLLALVDKTEWMAELESNKQEEVAKKEAVEQKTVVTNGPANATDLRTISAEKNNDSDEPMDVKQEDLDSRSDSSDCKDDEDFVCAVCGRTFGQVEDLFCHQNEMGHLEYKNTAKGNGYFCWKKGCGLYFATMTSAQFHFKEMHSFKMNVPVSERHVYKFRCTQCSLAFKTAEKLKIHMQYHIFRAATKCVLCGKSFRTVLALQKHVEVSHADMTKDQMEQYRASLMNNPLLTTNGGISQTVLDSQASELLKKEQERDDFDDDIQDEVMSIPDDSEAGDEPMEEGGEAKEQQVLEDYINSQAIAEDSYSDPNRKYKCHRCKVAFTRQGYLTSHNKTLLHRKGEKMSYPMEKYLDPNRPFKCEVCKESFTQKNILLVHYNSVSHLHKVKLSMKENNTPNTTISSCIPSSPGSPTTVTASTTSVTTSNTDSSTPSISQTPKTDDCEKKYRCNLCKLSYSQGSQLDLHVRSVLHQSKASRIQELVLSGELDLSTPLVERPEDNTPSVEPTPAKAQETRSATPSNKLPTSSTAQTKEVPNISSTASSLITPVSSSPQFSFPLHPDHNSIMQQALNLMQPSMMHGQAPPFQCNRCGSMCSSHDALMQHQQLYCFYAQAPTTPQPPLVPALPPVQQQRQQEREELPEKQPRLAPEVASQPSLQISHSASQGRSPTPGQLQQQSQPQQQQQPTYRSRFPFLRPKPLIFRHLLESFGFDVVMQFNENSQRRHKRELEKESKKDEQKENCPENKNSEEPEGDNKKKKIDLPEINRSVCGKCGKGFSSIWVLKAHQEEAHKDIVPIKNVEKFAEEFREDYERRNATQVVADDAAAEAPSPSSSGEISTPATPSGAAAHNSSHAATPPVTPQMPNDVASSVTANHMAAQMQFNQILMSMGLGMGLPMGMGMNMPFAAAMNMHPPLIPLMMPPPLDPLMASAFGHPMMPGAAAAVDPNFFAAQQKMLQQQQLSQQQKRARTRINDDQLKILRAYFDINNSPTEDQLLEMSDKSGLPLKVIKHWFRNTLFKERQRNKDSPYNFNNPPSTFLNIEEYEKTGEAKTTPLEKVSANGQPKNSDIPLTVEKRESPAILETDKSEDFQEICVKDIKVERFSASECQKPEQLSQPKRPDSNLSYNSCMTSAAQEMMAMSEALNCAVSGAPSTSMLSMDLRTSLADSFSAGYNNNPFSSVASSMMSFMPPGSVSPPTSESPHSTGTPSGTPTPSCSSSGKRANRTRFTDYQIKVLQEFFETNAYPKDDDLEYLSKLLNLSPRVIVVWFQNARQKARKVYENQPPITPEEENAGRFQRTPGLNYQCKKCLQVFQRYYELIKHQKSSCFKDENPLAGQIKVMSGDERSSQPPTPTLPTTPQLAITAPPPRPVEKAPTPNNSIVPFNSNSNSNTNNNTNSSNNNQNGTYRCDKCSLSFSRFELWREHQIVHMMNPALFPSYQPSPFPSALQYDSPSTPNSLQMSSQMKRKLSDDEESQSEHPRDKRLRTTILPEQLDYLYQQYQVESNPSRKMLENIAREVGLKKRVVQVWFQNTRARERKGQFRAHQQVIHKRCPFCRALFKARSALESHLATRHADQYTKGDINIDALPDGEGDSNPESPSGDEKAPNPADAMINSQMKQYYEDSLRKYFDELVSNSKENSKDASLIADLSLGVRAASSECSPVKEHPLDLSKPLKALIEKSNGNLSDKFAHEDNASRCGLMDDARSDTYSESTDNFDGDESNPTSPSSRYSSSSNKRFRTQMTTTQLKTMKSIFVDYKTPSMCECENLGKDIGLPKRVVQVWFQNARAKEKKARLAFLKTFGHEMEPPKVSEECTHCGIKYNLKFSPSALQEHIFSRKHLENLKTHIESLKKLTDGQDSDTTYDSPTPNHVTNNGPTTPKQHFTPNRIKNESVYDVNSVKEPMTNGDVVAVNTPKDKQDDKEDNFLPNQQENHDYVPPTSSTDSPAPTSAAGLFPYMYSPFPGYYSGMPGAFMHHAMFPGAMHGAGMMWNDSNMYSSPLSLLQLPASALPEVTGRLTQPGNSVARFSQDGKTLSDLRNLVPEADFRQAAEVTVDVGFVCKKCHMVYPAEVLCSNHQRSSCFQNKPETKATLKLVQCHVECRACRERFTTIVDFKFHCDMDRHMKRVQKIQREAAANAANQAVANQFDALQKLQQNANAAAANQFEALQKLQQQQNASSNQFDALQKLQQQQQQQQNASSSQFEALQKMQNANSVASQFEALQKLQQNASSNQFEALQKLQQNAANSVVANNPFDALQKLQQNASSVANQFDALQKMQNANSIANQFDALQKIQREAAAATSVANHFDALATRMGMANNPQNNNNNNNPFSNNTFEGNASAAGLLGRNGIMPDMAQLFFSGMGMDSIRLGMGLDPEQNEPTSKSKTQQVVGCGADTGVSIS</sequence>
<feature type="domain" description="C2H2-type" evidence="17">
    <location>
        <begin position="1457"/>
        <end position="1486"/>
    </location>
</feature>
<keyword evidence="5" id="KW-0862">Zinc</keyword>
<dbReference type="Proteomes" id="UP000827092">
    <property type="component" value="Unassembled WGS sequence"/>
</dbReference>
<keyword evidence="9" id="KW-0804">Transcription</keyword>
<name>A0AAV6UYJ3_9ARAC</name>
<dbReference type="SUPFAM" id="SSF57667">
    <property type="entry name" value="beta-beta-alpha zinc fingers"/>
    <property type="match status" value="6"/>
</dbReference>
<feature type="compositionally biased region" description="Basic and acidic residues" evidence="15">
    <location>
        <begin position="1151"/>
        <end position="1175"/>
    </location>
</feature>
<feature type="compositionally biased region" description="Low complexity" evidence="15">
    <location>
        <begin position="709"/>
        <end position="733"/>
    </location>
</feature>
<keyword evidence="14" id="KW-0175">Coiled coil</keyword>
<comment type="subcellular location">
    <subcellularLocation>
        <location evidence="1 12 13">Nucleus</location>
    </subcellularLocation>
</comment>
<feature type="domain" description="C2H2-type" evidence="17">
    <location>
        <begin position="2401"/>
        <end position="2430"/>
    </location>
</feature>
<dbReference type="GO" id="GO:0000981">
    <property type="term" value="F:DNA-binding transcription factor activity, RNA polymerase II-specific"/>
    <property type="evidence" value="ECO:0007669"/>
    <property type="project" value="InterPro"/>
</dbReference>
<dbReference type="InterPro" id="IPR013087">
    <property type="entry name" value="Znf_C2H2_type"/>
</dbReference>
<evidence type="ECO:0000256" key="6">
    <source>
        <dbReference type="ARBA" id="ARBA00023015"/>
    </source>
</evidence>
<evidence type="ECO:0000256" key="2">
    <source>
        <dbReference type="ARBA" id="ARBA00022723"/>
    </source>
</evidence>
<reference evidence="18 19" key="1">
    <citation type="journal article" date="2022" name="Nat. Ecol. Evol.">
        <title>A masculinizing supergene underlies an exaggerated male reproductive morph in a spider.</title>
        <authorList>
            <person name="Hendrickx F."/>
            <person name="De Corte Z."/>
            <person name="Sonet G."/>
            <person name="Van Belleghem S.M."/>
            <person name="Kostlbacher S."/>
            <person name="Vangestel C."/>
        </authorList>
    </citation>
    <scope>NUCLEOTIDE SEQUENCE [LARGE SCALE GENOMIC DNA]</scope>
    <source>
        <strain evidence="18">W744_W776</strain>
    </source>
</reference>
<feature type="region of interest" description="Disordered" evidence="15">
    <location>
        <begin position="326"/>
        <end position="410"/>
    </location>
</feature>
<feature type="domain" description="Homeobox" evidence="16">
    <location>
        <begin position="2060"/>
        <end position="2120"/>
    </location>
</feature>
<keyword evidence="7 12" id="KW-0238">DNA-binding</keyword>
<feature type="compositionally biased region" description="Polar residues" evidence="15">
    <location>
        <begin position="264"/>
        <end position="291"/>
    </location>
</feature>
<feature type="DNA-binding region" description="Homeobox" evidence="12">
    <location>
        <begin position="2318"/>
        <end position="2377"/>
    </location>
</feature>